<dbReference type="Pfam" id="PF00452">
    <property type="entry name" value="Bcl-2"/>
    <property type="match status" value="1"/>
</dbReference>
<evidence type="ECO:0000313" key="6">
    <source>
        <dbReference type="Proteomes" id="UP000186698"/>
    </source>
</evidence>
<dbReference type="GO" id="GO:0005739">
    <property type="term" value="C:mitochondrion"/>
    <property type="evidence" value="ECO:0000318"/>
    <property type="project" value="GO_Central"/>
</dbReference>
<reference evidence="7" key="1">
    <citation type="submission" date="2025-08" db="UniProtKB">
        <authorList>
            <consortium name="RefSeq"/>
        </authorList>
    </citation>
    <scope>IDENTIFICATION</scope>
    <source>
        <strain evidence="7">J_2021</strain>
        <tissue evidence="7">Erythrocytes</tissue>
    </source>
</reference>
<evidence type="ECO:0000256" key="3">
    <source>
        <dbReference type="SAM" id="MobiDB-lite"/>
    </source>
</evidence>
<dbReference type="PANTHER" id="PTHR15758:SF2">
    <property type="entry name" value="BCL-2-LIKE PROTEIN 13"/>
    <property type="match status" value="1"/>
</dbReference>
<dbReference type="AGR" id="Xenbase:XB-GENE-6488720"/>
<evidence type="ECO:0000259" key="5">
    <source>
        <dbReference type="Pfam" id="PF00452"/>
    </source>
</evidence>
<dbReference type="Xenbase" id="XB-GENE-6488720">
    <property type="gene designation" value="bcl2l13.L"/>
</dbReference>
<dbReference type="GO" id="GO:0016020">
    <property type="term" value="C:membrane"/>
    <property type="evidence" value="ECO:0000318"/>
    <property type="project" value="GO_Central"/>
</dbReference>
<dbReference type="GO" id="GO:0042981">
    <property type="term" value="P:regulation of apoptotic process"/>
    <property type="evidence" value="ECO:0007669"/>
    <property type="project" value="InterPro"/>
</dbReference>
<dbReference type="RefSeq" id="XP_018096380.1">
    <property type="nucleotide sequence ID" value="XM_018240891.2"/>
</dbReference>
<keyword evidence="4" id="KW-1133">Transmembrane helix</keyword>
<dbReference type="InterPro" id="IPR002475">
    <property type="entry name" value="Bcl2-like"/>
</dbReference>
<keyword evidence="2" id="KW-0053">Apoptosis</keyword>
<dbReference type="InterPro" id="IPR042398">
    <property type="entry name" value="BCL2L13"/>
</dbReference>
<proteinExistence type="inferred from homology"/>
<dbReference type="InterPro" id="IPR046371">
    <property type="entry name" value="Bcl-2_BH1-3"/>
</dbReference>
<evidence type="ECO:0000256" key="4">
    <source>
        <dbReference type="SAM" id="Phobius"/>
    </source>
</evidence>
<evidence type="ECO:0000313" key="7">
    <source>
        <dbReference type="RefSeq" id="XP_018096380.1"/>
    </source>
</evidence>
<feature type="compositionally biased region" description="Polar residues" evidence="3">
    <location>
        <begin position="226"/>
        <end position="249"/>
    </location>
</feature>
<feature type="compositionally biased region" description="Low complexity" evidence="3">
    <location>
        <begin position="396"/>
        <end position="405"/>
    </location>
</feature>
<dbReference type="GO" id="GO:0006915">
    <property type="term" value="P:apoptotic process"/>
    <property type="evidence" value="ECO:0007669"/>
    <property type="project" value="UniProtKB-KW"/>
</dbReference>
<keyword evidence="4" id="KW-0812">Transmembrane</keyword>
<feature type="region of interest" description="Disordered" evidence="3">
    <location>
        <begin position="226"/>
        <end position="289"/>
    </location>
</feature>
<dbReference type="OrthoDB" id="8959856at2759"/>
<sequence length="444" mass="47957">MASSTALPVGFHYETKYVVLSYLGFPIQETPTSAPGAQHAAVTSSLPKEALDRLKAEREEEMQRLEDEISTAFPSTGFDMHTSPVFYPASSETSIEECLSHLCEKLSLEIRESLDKASESLLSGTLTAEEFQKGAELITVLTTGWNKVLAPLVLLQRLLLDLTRRGQYRLGTLVQLGVSYIEEVSADFIIQHGGWGTVFSLDSEEEDVQGLIAEDSNDIYILTSDNSEQVSPPESLAVSSSWQTESLPTSLGPESWQQVVMDPEELKSLDSNGGGEERSENNSSNSDIVHVEKEEIAEVIEEASVVGQVEDIMVEHRDVLLTDSAFASTILETSESALVEERRSPTPPAPKPEPPTEEPPIQGQLQKEPAPPSEEAKEESPPPTPFDTGKIPPPASQLLPPSSGSGEEKPVLLPEGKSILLYGGAAAVAILAVAVGMVVALRKK</sequence>
<accession>A0A8J0U4F4</accession>
<feature type="region of interest" description="Disordered" evidence="3">
    <location>
        <begin position="336"/>
        <end position="411"/>
    </location>
</feature>
<evidence type="ECO:0000313" key="8">
    <source>
        <dbReference type="Xenbase" id="XB-GENE-6488720"/>
    </source>
</evidence>
<dbReference type="SUPFAM" id="SSF56854">
    <property type="entry name" value="Bcl-2 inhibitors of programmed cell death"/>
    <property type="match status" value="1"/>
</dbReference>
<dbReference type="Gene3D" id="1.10.437.10">
    <property type="entry name" value="Blc2-like"/>
    <property type="match status" value="1"/>
</dbReference>
<comment type="similarity">
    <text evidence="1">Belongs to the Bcl-2 family.</text>
</comment>
<dbReference type="AlphaFoldDB" id="A0A8J0U4F4"/>
<evidence type="ECO:0000256" key="2">
    <source>
        <dbReference type="ARBA" id="ARBA00022703"/>
    </source>
</evidence>
<dbReference type="Proteomes" id="UP000186698">
    <property type="component" value="Chromosome 3L"/>
</dbReference>
<protein>
    <submittedName>
        <fullName evidence="7">Bcl-2-like protein 13</fullName>
    </submittedName>
</protein>
<dbReference type="KEGG" id="xla:108704382"/>
<feature type="transmembrane region" description="Helical" evidence="4">
    <location>
        <begin position="419"/>
        <end position="441"/>
    </location>
</feature>
<organism evidence="6 7">
    <name type="scientific">Xenopus laevis</name>
    <name type="common">African clawed frog</name>
    <dbReference type="NCBI Taxonomy" id="8355"/>
    <lineage>
        <taxon>Eukaryota</taxon>
        <taxon>Metazoa</taxon>
        <taxon>Chordata</taxon>
        <taxon>Craniata</taxon>
        <taxon>Vertebrata</taxon>
        <taxon>Euteleostomi</taxon>
        <taxon>Amphibia</taxon>
        <taxon>Batrachia</taxon>
        <taxon>Anura</taxon>
        <taxon>Pipoidea</taxon>
        <taxon>Pipidae</taxon>
        <taxon>Xenopodinae</taxon>
        <taxon>Xenopus</taxon>
        <taxon>Xenopus</taxon>
    </lineage>
</organism>
<name>A0A8J0U4F4_XENLA</name>
<keyword evidence="6" id="KW-1185">Reference proteome</keyword>
<evidence type="ECO:0000256" key="1">
    <source>
        <dbReference type="ARBA" id="ARBA00009458"/>
    </source>
</evidence>
<dbReference type="PROSITE" id="PS50062">
    <property type="entry name" value="BCL2_FAMILY"/>
    <property type="match status" value="1"/>
</dbReference>
<dbReference type="CTD" id="108704382"/>
<gene>
    <name evidence="7 8" type="primary">bcl2l13.L</name>
</gene>
<dbReference type="GeneID" id="108704382"/>
<feature type="compositionally biased region" description="Pro residues" evidence="3">
    <location>
        <begin position="381"/>
        <end position="395"/>
    </location>
</feature>
<dbReference type="PANTHER" id="PTHR15758">
    <property type="entry name" value="BCL-2-LIKE PROTEIN 13"/>
    <property type="match status" value="1"/>
</dbReference>
<feature type="domain" description="Bcl-2 Bcl-2 homology region 1-3" evidence="5">
    <location>
        <begin position="99"/>
        <end position="195"/>
    </location>
</feature>
<dbReference type="InterPro" id="IPR036834">
    <property type="entry name" value="Bcl-2-like_sf"/>
</dbReference>
<keyword evidence="4" id="KW-0472">Membrane</keyword>
<dbReference type="FunFam" id="1.10.437.10:FF:000015">
    <property type="entry name" value="BCL2 like 13"/>
    <property type="match status" value="1"/>
</dbReference>